<evidence type="ECO:0000313" key="3">
    <source>
        <dbReference type="Proteomes" id="UP000269542"/>
    </source>
</evidence>
<dbReference type="EMBL" id="LR134476">
    <property type="protein sequence ID" value="VEI12521.1"/>
    <property type="molecule type" value="Genomic_DNA"/>
</dbReference>
<dbReference type="OrthoDB" id="5419113at2"/>
<dbReference type="KEGG" id="tbw:NCTC13354_00204"/>
<dbReference type="InterPro" id="IPR006016">
    <property type="entry name" value="UspA"/>
</dbReference>
<dbReference type="SUPFAM" id="SSF52402">
    <property type="entry name" value="Adenine nucleotide alpha hydrolases-like"/>
    <property type="match status" value="1"/>
</dbReference>
<accession>A0A3S4UXV0</accession>
<sequence>MAIIVPMMKSEHALHAGIDIARRRHDTLVALFIRPVAHSDQHLVDEEVDGLAQRLDQADIAFRVEVRLTDSEPSRIISDVAQEFDAGLVVVSAAAGQSHGKYMLGTQIQKLLIECPCSVLVVRE</sequence>
<keyword evidence="3" id="KW-1185">Reference proteome</keyword>
<gene>
    <name evidence="2" type="ORF">NCTC13354_00204</name>
</gene>
<organism evidence="2 3">
    <name type="scientific">Trueperella bialowiezensis</name>
    <dbReference type="NCBI Taxonomy" id="312285"/>
    <lineage>
        <taxon>Bacteria</taxon>
        <taxon>Bacillati</taxon>
        <taxon>Actinomycetota</taxon>
        <taxon>Actinomycetes</taxon>
        <taxon>Actinomycetales</taxon>
        <taxon>Actinomycetaceae</taxon>
        <taxon>Trueperella</taxon>
    </lineage>
</organism>
<feature type="domain" description="UspA" evidence="1">
    <location>
        <begin position="9"/>
        <end position="123"/>
    </location>
</feature>
<reference evidence="2 3" key="1">
    <citation type="submission" date="2018-12" db="EMBL/GenBank/DDBJ databases">
        <authorList>
            <consortium name="Pathogen Informatics"/>
        </authorList>
    </citation>
    <scope>NUCLEOTIDE SEQUENCE [LARGE SCALE GENOMIC DNA]</scope>
    <source>
        <strain evidence="2 3">NCTC13354</strain>
    </source>
</reference>
<evidence type="ECO:0000259" key="1">
    <source>
        <dbReference type="Pfam" id="PF00582"/>
    </source>
</evidence>
<dbReference type="Gene3D" id="3.40.50.620">
    <property type="entry name" value="HUPs"/>
    <property type="match status" value="1"/>
</dbReference>
<dbReference type="AlphaFoldDB" id="A0A3S4UXV0"/>
<evidence type="ECO:0000313" key="2">
    <source>
        <dbReference type="EMBL" id="VEI12521.1"/>
    </source>
</evidence>
<proteinExistence type="predicted"/>
<dbReference type="Proteomes" id="UP000269542">
    <property type="component" value="Chromosome"/>
</dbReference>
<protein>
    <submittedName>
        <fullName evidence="2">Universal stress protein family</fullName>
    </submittedName>
</protein>
<dbReference type="Pfam" id="PF00582">
    <property type="entry name" value="Usp"/>
    <property type="match status" value="1"/>
</dbReference>
<dbReference type="RefSeq" id="WP_126415719.1">
    <property type="nucleotide sequence ID" value="NZ_LR134476.1"/>
</dbReference>
<dbReference type="CDD" id="cd00293">
    <property type="entry name" value="USP-like"/>
    <property type="match status" value="1"/>
</dbReference>
<dbReference type="InterPro" id="IPR014729">
    <property type="entry name" value="Rossmann-like_a/b/a_fold"/>
</dbReference>
<name>A0A3S4UXV0_9ACTO</name>